<keyword evidence="2" id="KW-0548">Nucleotidyltransferase</keyword>
<evidence type="ECO:0000256" key="4">
    <source>
        <dbReference type="ARBA" id="ARBA00022932"/>
    </source>
</evidence>
<dbReference type="GO" id="GO:0003887">
    <property type="term" value="F:DNA-directed DNA polymerase activity"/>
    <property type="evidence" value="ECO:0007669"/>
    <property type="project" value="UniProtKB-KW"/>
</dbReference>
<dbReference type="PANTHER" id="PTHR34388">
    <property type="entry name" value="DNA POLYMERASE III SUBUNIT DELTA"/>
    <property type="match status" value="1"/>
</dbReference>
<dbReference type="InParanoid" id="E6W2Q1"/>
<keyword evidence="1" id="KW-0808">Transferase</keyword>
<dbReference type="AlphaFoldDB" id="E6W2Q1"/>
<dbReference type="EMBL" id="CP002432">
    <property type="protein sequence ID" value="ADU65635.1"/>
    <property type="molecule type" value="Genomic_DNA"/>
</dbReference>
<keyword evidence="6" id="KW-1185">Reference proteome</keyword>
<dbReference type="GO" id="GO:0003677">
    <property type="term" value="F:DNA binding"/>
    <property type="evidence" value="ECO:0007669"/>
    <property type="project" value="InterPro"/>
</dbReference>
<evidence type="ECO:0000256" key="1">
    <source>
        <dbReference type="ARBA" id="ARBA00022679"/>
    </source>
</evidence>
<evidence type="ECO:0000313" key="5">
    <source>
        <dbReference type="EMBL" id="ADU65635.1"/>
    </source>
</evidence>
<dbReference type="eggNOG" id="COG1466">
    <property type="taxonomic scope" value="Bacteria"/>
</dbReference>
<name>E6W2Q1_DESIS</name>
<evidence type="ECO:0000313" key="6">
    <source>
        <dbReference type="Proteomes" id="UP000002572"/>
    </source>
</evidence>
<dbReference type="PANTHER" id="PTHR34388:SF1">
    <property type="entry name" value="DNA POLYMERASE III SUBUNIT DELTA"/>
    <property type="match status" value="1"/>
</dbReference>
<reference evidence="5 6" key="1">
    <citation type="submission" date="2010-12" db="EMBL/GenBank/DDBJ databases">
        <title>Complete sequence of Desulfurispirillum indicum S5.</title>
        <authorList>
            <consortium name="US DOE Joint Genome Institute"/>
            <person name="Lucas S."/>
            <person name="Copeland A."/>
            <person name="Lapidus A."/>
            <person name="Cheng J.-F."/>
            <person name="Goodwin L."/>
            <person name="Pitluck S."/>
            <person name="Chertkov O."/>
            <person name="Held B."/>
            <person name="Detter J.C."/>
            <person name="Han C."/>
            <person name="Tapia R."/>
            <person name="Land M."/>
            <person name="Hauser L."/>
            <person name="Kyrpides N."/>
            <person name="Ivanova N."/>
            <person name="Mikhailova N."/>
            <person name="Haggblom M."/>
            <person name="Rauschenbach I."/>
            <person name="Bini E."/>
            <person name="Woyke T."/>
        </authorList>
    </citation>
    <scope>NUCLEOTIDE SEQUENCE [LARGE SCALE GENOMIC DNA]</scope>
    <source>
        <strain evidence="6">ATCC BAA-1389 / DSM 22839 / S5</strain>
    </source>
</reference>
<evidence type="ECO:0000256" key="3">
    <source>
        <dbReference type="ARBA" id="ARBA00022705"/>
    </source>
</evidence>
<organism evidence="5 6">
    <name type="scientific">Desulfurispirillum indicum (strain ATCC BAA-1389 / DSM 22839 / S5)</name>
    <dbReference type="NCBI Taxonomy" id="653733"/>
    <lineage>
        <taxon>Bacteria</taxon>
        <taxon>Pseudomonadati</taxon>
        <taxon>Chrysiogenota</taxon>
        <taxon>Chrysiogenia</taxon>
        <taxon>Chrysiogenales</taxon>
        <taxon>Chrysiogenaceae</taxon>
        <taxon>Desulfurispirillum</taxon>
    </lineage>
</organism>
<dbReference type="KEGG" id="din:Selin_0895"/>
<proteinExistence type="predicted"/>
<keyword evidence="3" id="KW-0235">DNA replication</keyword>
<keyword evidence="4" id="KW-0239">DNA-directed DNA polymerase</keyword>
<dbReference type="STRING" id="653733.Selin_0895"/>
<dbReference type="InterPro" id="IPR005790">
    <property type="entry name" value="DNA_polIII_delta"/>
</dbReference>
<dbReference type="Gene3D" id="1.20.272.10">
    <property type="match status" value="1"/>
</dbReference>
<evidence type="ECO:0008006" key="7">
    <source>
        <dbReference type="Google" id="ProtNLM"/>
    </source>
</evidence>
<protein>
    <recommendedName>
        <fullName evidence="7">DNA polymerase III delta</fullName>
    </recommendedName>
</protein>
<dbReference type="OrthoDB" id="581300at2"/>
<dbReference type="HOGENOM" id="CLU_917444_0_0_0"/>
<dbReference type="GO" id="GO:0006261">
    <property type="term" value="P:DNA-templated DNA replication"/>
    <property type="evidence" value="ECO:0007669"/>
    <property type="project" value="TreeGrafter"/>
</dbReference>
<accession>E6W2Q1</accession>
<sequence>MSSANGILLISPSLEDVQAHLEGRSCEVLDSRGHGILSELESLLEPTFFGPGAEAVLIHSMEQIGARQALQIVEMAPNYPETFWAFHISELNPPKRQKKFEKVLQERYPKKALRPPSISQLRDECLQNAARLGVTINHTCVELLIQWLGADRKLLQLELEKFAHLDRPVEMDDILQSYAPQGKRDLFSLPRRLLNGEKEAVLRDIRSMEPFEDVFSVANAFVHELSKIYLVKLLGSKARFTNTGISDYFIGQYRSACQQLSAEHADELMELAATVDYELKTTSLGYEQVYALIERIDLLRKTP</sequence>
<dbReference type="RefSeq" id="WP_013505521.1">
    <property type="nucleotide sequence ID" value="NC_014836.1"/>
</dbReference>
<dbReference type="GO" id="GO:0009360">
    <property type="term" value="C:DNA polymerase III complex"/>
    <property type="evidence" value="ECO:0007669"/>
    <property type="project" value="TreeGrafter"/>
</dbReference>
<dbReference type="Proteomes" id="UP000002572">
    <property type="component" value="Chromosome"/>
</dbReference>
<evidence type="ECO:0000256" key="2">
    <source>
        <dbReference type="ARBA" id="ARBA00022695"/>
    </source>
</evidence>
<gene>
    <name evidence="5" type="ordered locus">Selin_0895</name>
</gene>